<dbReference type="AlphaFoldDB" id="A0A9W6R2A9"/>
<feature type="region of interest" description="Disordered" evidence="1">
    <location>
        <begin position="94"/>
        <end position="124"/>
    </location>
</feature>
<feature type="compositionally biased region" description="Basic and acidic residues" evidence="1">
    <location>
        <begin position="115"/>
        <end position="124"/>
    </location>
</feature>
<comment type="caution">
    <text evidence="2">The sequence shown here is derived from an EMBL/GenBank/DDBJ whole genome shotgun (WGS) entry which is preliminary data.</text>
</comment>
<name>A0A9W6R2A9_9PSEU</name>
<sequence>MNVAKLVTGLSAWQADGLACVACGAGYLRVRVYGQGTIPAATYGQPADMPTVMVPNLLLVREGFPVGNACGITKLIFDQKAELASVHPSAKEITREIASRTDPVPRTPAPARPSADGRRGAGVS</sequence>
<reference evidence="2" key="1">
    <citation type="submission" date="2023-03" db="EMBL/GenBank/DDBJ databases">
        <title>Amycolatopsis taiwanensis NBRC 103393.</title>
        <authorList>
            <person name="Ichikawa N."/>
            <person name="Sato H."/>
            <person name="Tonouchi N."/>
        </authorList>
    </citation>
    <scope>NUCLEOTIDE SEQUENCE</scope>
    <source>
        <strain evidence="2">NBRC 103393</strain>
    </source>
</reference>
<gene>
    <name evidence="2" type="ORF">Atai01_46020</name>
</gene>
<dbReference type="EMBL" id="BSTI01000010">
    <property type="protein sequence ID" value="GLY67983.1"/>
    <property type="molecule type" value="Genomic_DNA"/>
</dbReference>
<protein>
    <submittedName>
        <fullName evidence="2">Uncharacterized protein</fullName>
    </submittedName>
</protein>
<organism evidence="2 3">
    <name type="scientific">Amycolatopsis taiwanensis</name>
    <dbReference type="NCBI Taxonomy" id="342230"/>
    <lineage>
        <taxon>Bacteria</taxon>
        <taxon>Bacillati</taxon>
        <taxon>Actinomycetota</taxon>
        <taxon>Actinomycetes</taxon>
        <taxon>Pseudonocardiales</taxon>
        <taxon>Pseudonocardiaceae</taxon>
        <taxon>Amycolatopsis</taxon>
    </lineage>
</organism>
<dbReference type="Proteomes" id="UP001165136">
    <property type="component" value="Unassembled WGS sequence"/>
</dbReference>
<accession>A0A9W6R2A9</accession>
<evidence type="ECO:0000313" key="3">
    <source>
        <dbReference type="Proteomes" id="UP001165136"/>
    </source>
</evidence>
<dbReference type="Pfam" id="PF16868">
    <property type="entry name" value="NMT1_3"/>
    <property type="match status" value="1"/>
</dbReference>
<evidence type="ECO:0000313" key="2">
    <source>
        <dbReference type="EMBL" id="GLY67983.1"/>
    </source>
</evidence>
<evidence type="ECO:0000256" key="1">
    <source>
        <dbReference type="SAM" id="MobiDB-lite"/>
    </source>
</evidence>
<dbReference type="Gene3D" id="3.40.190.10">
    <property type="entry name" value="Periplasmic binding protein-like II"/>
    <property type="match status" value="2"/>
</dbReference>
<dbReference type="RefSeq" id="WP_285488127.1">
    <property type="nucleotide sequence ID" value="NZ_BSTI01000010.1"/>
</dbReference>
<proteinExistence type="predicted"/>
<keyword evidence="3" id="KW-1185">Reference proteome</keyword>
<dbReference type="InterPro" id="IPR011852">
    <property type="entry name" value="TRAP_TAXI"/>
</dbReference>